<evidence type="ECO:0000313" key="2">
    <source>
        <dbReference type="Proteomes" id="UP001064489"/>
    </source>
</evidence>
<dbReference type="EMBL" id="JAJSOW010000001">
    <property type="protein sequence ID" value="KAI9200321.1"/>
    <property type="molecule type" value="Genomic_DNA"/>
</dbReference>
<proteinExistence type="predicted"/>
<accession>A0AAD5JGT6</accession>
<keyword evidence="2" id="KW-1185">Reference proteome</keyword>
<reference evidence="1" key="2">
    <citation type="submission" date="2023-02" db="EMBL/GenBank/DDBJ databases">
        <authorList>
            <person name="Swenson N.G."/>
            <person name="Wegrzyn J.L."/>
            <person name="Mcevoy S.L."/>
        </authorList>
    </citation>
    <scope>NUCLEOTIDE SEQUENCE</scope>
    <source>
        <strain evidence="1">91603</strain>
        <tissue evidence="1">Leaf</tissue>
    </source>
</reference>
<name>A0AAD5JGT6_ACENE</name>
<dbReference type="Proteomes" id="UP001064489">
    <property type="component" value="Chromosome 9"/>
</dbReference>
<sequence>MAHVSILDPCRRVERSSRQFQASRQPPIAKFHINFSIREREKERRLGSSSLFRSQFFSVSLHTLQFYFNIPGFKSKQKPD</sequence>
<protein>
    <submittedName>
        <fullName evidence="1">Uncharacterized protein</fullName>
    </submittedName>
</protein>
<gene>
    <name evidence="1" type="ORF">LWI28_005942</name>
</gene>
<dbReference type="AlphaFoldDB" id="A0AAD5JGT6"/>
<evidence type="ECO:0000313" key="1">
    <source>
        <dbReference type="EMBL" id="KAI9200321.1"/>
    </source>
</evidence>
<reference evidence="1" key="1">
    <citation type="journal article" date="2022" name="Plant J.">
        <title>Strategies of tolerance reflected in two North American maple genomes.</title>
        <authorList>
            <person name="McEvoy S.L."/>
            <person name="Sezen U.U."/>
            <person name="Trouern-Trend A."/>
            <person name="McMahon S.M."/>
            <person name="Schaberg P.G."/>
            <person name="Yang J."/>
            <person name="Wegrzyn J.L."/>
            <person name="Swenson N.G."/>
        </authorList>
    </citation>
    <scope>NUCLEOTIDE SEQUENCE</scope>
    <source>
        <strain evidence="1">91603</strain>
    </source>
</reference>
<organism evidence="1 2">
    <name type="scientific">Acer negundo</name>
    <name type="common">Box elder</name>
    <dbReference type="NCBI Taxonomy" id="4023"/>
    <lineage>
        <taxon>Eukaryota</taxon>
        <taxon>Viridiplantae</taxon>
        <taxon>Streptophyta</taxon>
        <taxon>Embryophyta</taxon>
        <taxon>Tracheophyta</taxon>
        <taxon>Spermatophyta</taxon>
        <taxon>Magnoliopsida</taxon>
        <taxon>eudicotyledons</taxon>
        <taxon>Gunneridae</taxon>
        <taxon>Pentapetalae</taxon>
        <taxon>rosids</taxon>
        <taxon>malvids</taxon>
        <taxon>Sapindales</taxon>
        <taxon>Sapindaceae</taxon>
        <taxon>Hippocastanoideae</taxon>
        <taxon>Acereae</taxon>
        <taxon>Acer</taxon>
    </lineage>
</organism>
<comment type="caution">
    <text evidence="1">The sequence shown here is derived from an EMBL/GenBank/DDBJ whole genome shotgun (WGS) entry which is preliminary data.</text>
</comment>